<dbReference type="Proteomes" id="UP000305524">
    <property type="component" value="Unassembled WGS sequence"/>
</dbReference>
<dbReference type="Gene3D" id="3.40.630.30">
    <property type="match status" value="1"/>
</dbReference>
<evidence type="ECO:0000313" key="2">
    <source>
        <dbReference type="EMBL" id="TKI81769.1"/>
    </source>
</evidence>
<keyword evidence="2" id="KW-0808">Transferase</keyword>
<evidence type="ECO:0000259" key="1">
    <source>
        <dbReference type="Pfam" id="PF13673"/>
    </source>
</evidence>
<name>A0A4U3A392_BACMY</name>
<dbReference type="SUPFAM" id="SSF55729">
    <property type="entry name" value="Acyl-CoA N-acyltransferases (Nat)"/>
    <property type="match status" value="1"/>
</dbReference>
<accession>A0A4U3A392</accession>
<feature type="domain" description="N-acetyltransferase" evidence="1">
    <location>
        <begin position="21"/>
        <end position="62"/>
    </location>
</feature>
<comment type="caution">
    <text evidence="2">The sequence shown here is derived from an EMBL/GenBank/DDBJ whole genome shotgun (WGS) entry which is preliminary data.</text>
</comment>
<proteinExistence type="predicted"/>
<reference evidence="2 3" key="1">
    <citation type="journal article" date="2019" name="Environ. Microbiol.">
        <title>An active ?-lactamase is a part of an orchestrated cell wall stress resistance network of Bacillus subtilis and related rhizosphere species.</title>
        <authorList>
            <person name="Bucher T."/>
            <person name="Keren-Paz A."/>
            <person name="Hausser J."/>
            <person name="Olender T."/>
            <person name="Cytryn E."/>
            <person name="Kolodkin-Gal I."/>
        </authorList>
    </citation>
    <scope>NUCLEOTIDE SEQUENCE [LARGE SCALE GENOMIC DNA]</scope>
    <source>
        <strain evidence="2 3">I186</strain>
    </source>
</reference>
<evidence type="ECO:0000313" key="3">
    <source>
        <dbReference type="Proteomes" id="UP000305524"/>
    </source>
</evidence>
<dbReference type="RefSeq" id="WP_137058739.1">
    <property type="nucleotide sequence ID" value="NZ_SZOD01000663.1"/>
</dbReference>
<gene>
    <name evidence="2" type="ORF">FC701_23855</name>
</gene>
<dbReference type="Pfam" id="PF13673">
    <property type="entry name" value="Acetyltransf_10"/>
    <property type="match status" value="1"/>
</dbReference>
<sequence>FFHTDHTPFLVVVPVWSSLMNLFQSLLNFCTRTGISKVKLNAQKHAIGFYENLGYESIPEEFIYILCNWFIFLCYKFKNIH</sequence>
<organism evidence="2 3">
    <name type="scientific">Bacillus mycoides</name>
    <dbReference type="NCBI Taxonomy" id="1405"/>
    <lineage>
        <taxon>Bacteria</taxon>
        <taxon>Bacillati</taxon>
        <taxon>Bacillota</taxon>
        <taxon>Bacilli</taxon>
        <taxon>Bacillales</taxon>
        <taxon>Bacillaceae</taxon>
        <taxon>Bacillus</taxon>
        <taxon>Bacillus cereus group</taxon>
    </lineage>
</organism>
<dbReference type="AlphaFoldDB" id="A0A4U3A392"/>
<dbReference type="EMBL" id="SZOD01000663">
    <property type="protein sequence ID" value="TKI81769.1"/>
    <property type="molecule type" value="Genomic_DNA"/>
</dbReference>
<dbReference type="GO" id="GO:0016747">
    <property type="term" value="F:acyltransferase activity, transferring groups other than amino-acyl groups"/>
    <property type="evidence" value="ECO:0007669"/>
    <property type="project" value="InterPro"/>
</dbReference>
<dbReference type="InterPro" id="IPR000182">
    <property type="entry name" value="GNAT_dom"/>
</dbReference>
<feature type="non-terminal residue" evidence="2">
    <location>
        <position position="1"/>
    </location>
</feature>
<dbReference type="InterPro" id="IPR016181">
    <property type="entry name" value="Acyl_CoA_acyltransferase"/>
</dbReference>
<protein>
    <submittedName>
        <fullName evidence="2">GNAT family N-acetyltransferase</fullName>
    </submittedName>
</protein>